<comment type="caution">
    <text evidence="2">The sequence shown here is derived from an EMBL/GenBank/DDBJ whole genome shotgun (WGS) entry which is preliminary data.</text>
</comment>
<keyword evidence="3" id="KW-1185">Reference proteome</keyword>
<accession>A0ABU7C9Y0</accession>
<keyword evidence="1" id="KW-1133">Transmembrane helix</keyword>
<proteinExistence type="predicted"/>
<gene>
    <name evidence="2" type="ORF">ATANTOWER_023013</name>
</gene>
<sequence>MEKFSFQPQLFTEGVLILTDASDTEVDSDIFDELVKTGVRTFKVGYRKQPATDFEISLVEDESQSSVQPIPLVPPNITSFIVRPFLITSFFLFIRFNSYPQKYKKQKEGPRRA</sequence>
<evidence type="ECO:0000256" key="1">
    <source>
        <dbReference type="SAM" id="Phobius"/>
    </source>
</evidence>
<organism evidence="2 3">
    <name type="scientific">Ataeniobius toweri</name>
    <dbReference type="NCBI Taxonomy" id="208326"/>
    <lineage>
        <taxon>Eukaryota</taxon>
        <taxon>Metazoa</taxon>
        <taxon>Chordata</taxon>
        <taxon>Craniata</taxon>
        <taxon>Vertebrata</taxon>
        <taxon>Euteleostomi</taxon>
        <taxon>Actinopterygii</taxon>
        <taxon>Neopterygii</taxon>
        <taxon>Teleostei</taxon>
        <taxon>Neoteleostei</taxon>
        <taxon>Acanthomorphata</taxon>
        <taxon>Ovalentaria</taxon>
        <taxon>Atherinomorphae</taxon>
        <taxon>Cyprinodontiformes</taxon>
        <taxon>Goodeidae</taxon>
        <taxon>Ataeniobius</taxon>
    </lineage>
</organism>
<dbReference type="EMBL" id="JAHUTI010083761">
    <property type="protein sequence ID" value="MED6259447.1"/>
    <property type="molecule type" value="Genomic_DNA"/>
</dbReference>
<name>A0ABU7C9Y0_9TELE</name>
<dbReference type="Proteomes" id="UP001345963">
    <property type="component" value="Unassembled WGS sequence"/>
</dbReference>
<evidence type="ECO:0000313" key="2">
    <source>
        <dbReference type="EMBL" id="MED6259447.1"/>
    </source>
</evidence>
<feature type="transmembrane region" description="Helical" evidence="1">
    <location>
        <begin position="77"/>
        <end position="96"/>
    </location>
</feature>
<evidence type="ECO:0000313" key="3">
    <source>
        <dbReference type="Proteomes" id="UP001345963"/>
    </source>
</evidence>
<reference evidence="2 3" key="1">
    <citation type="submission" date="2021-07" db="EMBL/GenBank/DDBJ databases">
        <authorList>
            <person name="Palmer J.M."/>
        </authorList>
    </citation>
    <scope>NUCLEOTIDE SEQUENCE [LARGE SCALE GENOMIC DNA]</scope>
    <source>
        <strain evidence="2 3">AT_MEX2019</strain>
        <tissue evidence="2">Muscle</tissue>
    </source>
</reference>
<keyword evidence="1" id="KW-0472">Membrane</keyword>
<keyword evidence="1" id="KW-0812">Transmembrane</keyword>
<protein>
    <submittedName>
        <fullName evidence="2">Uncharacterized protein</fullName>
    </submittedName>
</protein>